<dbReference type="Proteomes" id="UP000317716">
    <property type="component" value="Unassembled WGS sequence"/>
</dbReference>
<protein>
    <submittedName>
        <fullName evidence="1">Histidine phosphatase family protein</fullName>
    </submittedName>
</protein>
<dbReference type="SUPFAM" id="SSF53254">
    <property type="entry name" value="Phosphoglycerate mutase-like"/>
    <property type="match status" value="1"/>
</dbReference>
<accession>A0A538SYZ5</accession>
<reference evidence="1 2" key="1">
    <citation type="journal article" date="2019" name="Nat. Microbiol.">
        <title>Mediterranean grassland soil C-N compound turnover is dependent on rainfall and depth, and is mediated by genomically divergent microorganisms.</title>
        <authorList>
            <person name="Diamond S."/>
            <person name="Andeer P.F."/>
            <person name="Li Z."/>
            <person name="Crits-Christoph A."/>
            <person name="Burstein D."/>
            <person name="Anantharaman K."/>
            <person name="Lane K.R."/>
            <person name="Thomas B.C."/>
            <person name="Pan C."/>
            <person name="Northen T.R."/>
            <person name="Banfield J.F."/>
        </authorList>
    </citation>
    <scope>NUCLEOTIDE SEQUENCE [LARGE SCALE GENOMIC DNA]</scope>
    <source>
        <strain evidence="1">WS_2</strain>
    </source>
</reference>
<proteinExistence type="predicted"/>
<dbReference type="Pfam" id="PF00300">
    <property type="entry name" value="His_Phos_1"/>
    <property type="match status" value="1"/>
</dbReference>
<dbReference type="Gene3D" id="3.40.50.1240">
    <property type="entry name" value="Phosphoglycerate mutase-like"/>
    <property type="match status" value="1"/>
</dbReference>
<dbReference type="InterPro" id="IPR029033">
    <property type="entry name" value="His_PPase_superfam"/>
</dbReference>
<dbReference type="EMBL" id="VBOS01000169">
    <property type="protein sequence ID" value="TMQ56474.1"/>
    <property type="molecule type" value="Genomic_DNA"/>
</dbReference>
<sequence>RSRETAAIVHGGVGIDSLADLDERNFGRFQGFVVGSDSAMTAEYQRRINALGDSLDGGESLERHLARVSRALAGIRRQHPWGTILIVGHGLTNQMILKELLGLTWEQANGITQANDELYMIEIAAGSRPLLWKWIGPENLSDL</sequence>
<dbReference type="InterPro" id="IPR013078">
    <property type="entry name" value="His_Pase_superF_clade-1"/>
</dbReference>
<dbReference type="CDD" id="cd07067">
    <property type="entry name" value="HP_PGM_like"/>
    <property type="match status" value="1"/>
</dbReference>
<feature type="non-terminal residue" evidence="1">
    <location>
        <position position="1"/>
    </location>
</feature>
<comment type="caution">
    <text evidence="1">The sequence shown here is derived from an EMBL/GenBank/DDBJ whole genome shotgun (WGS) entry which is preliminary data.</text>
</comment>
<organism evidence="1 2">
    <name type="scientific">Eiseniibacteriota bacterium</name>
    <dbReference type="NCBI Taxonomy" id="2212470"/>
    <lineage>
        <taxon>Bacteria</taxon>
        <taxon>Candidatus Eiseniibacteriota</taxon>
    </lineage>
</organism>
<name>A0A538SYZ5_UNCEI</name>
<dbReference type="AlphaFoldDB" id="A0A538SYZ5"/>
<evidence type="ECO:0000313" key="1">
    <source>
        <dbReference type="EMBL" id="TMQ56474.1"/>
    </source>
</evidence>
<evidence type="ECO:0000313" key="2">
    <source>
        <dbReference type="Proteomes" id="UP000317716"/>
    </source>
</evidence>
<gene>
    <name evidence="1" type="ORF">E6K72_05150</name>
</gene>